<comment type="caution">
    <text evidence="1">The sequence shown here is derived from an EMBL/GenBank/DDBJ whole genome shotgun (WGS) entry which is preliminary data.</text>
</comment>
<protein>
    <submittedName>
        <fullName evidence="1">Uncharacterized protein</fullName>
    </submittedName>
</protein>
<evidence type="ECO:0000313" key="1">
    <source>
        <dbReference type="EMBL" id="SJS99808.1"/>
    </source>
</evidence>
<organism evidence="1 2">
    <name type="scientific">Clostridioides difficile</name>
    <name type="common">Peptoclostridium difficile</name>
    <dbReference type="NCBI Taxonomy" id="1496"/>
    <lineage>
        <taxon>Bacteria</taxon>
        <taxon>Bacillati</taxon>
        <taxon>Bacillota</taxon>
        <taxon>Clostridia</taxon>
        <taxon>Peptostreptococcales</taxon>
        <taxon>Peptostreptococcaceae</taxon>
        <taxon>Clostridioides</taxon>
    </lineage>
</organism>
<dbReference type="EMBL" id="FUPS01000014">
    <property type="protein sequence ID" value="SJS99808.1"/>
    <property type="molecule type" value="Genomic_DNA"/>
</dbReference>
<dbReference type="Proteomes" id="UP000189137">
    <property type="component" value="Unassembled WGS sequence"/>
</dbReference>
<accession>A0A9X8RLK1</accession>
<sequence>MKKLIIKIKSLFKKDLDSSYWSTTESIILKCGNSNQLELLKQANKL</sequence>
<dbReference type="RefSeq" id="WP_021381354.1">
    <property type="nucleotide sequence ID" value="NZ_BIND01000094.1"/>
</dbReference>
<reference evidence="1 2" key="1">
    <citation type="submission" date="2017-02" db="EMBL/GenBank/DDBJ databases">
        <authorList>
            <consortium name="Pathogen Informatics"/>
        </authorList>
    </citation>
    <scope>NUCLEOTIDE SEQUENCE [LARGE SCALE GENOMIC DNA]</scope>
    <source>
        <strain evidence="1 2">VRECD0157</strain>
    </source>
</reference>
<gene>
    <name evidence="1" type="ORF">SAMEA3375112_03383</name>
</gene>
<name>A0A9X8RLK1_CLODI</name>
<dbReference type="AlphaFoldDB" id="A0A9X8RLK1"/>
<proteinExistence type="predicted"/>
<evidence type="ECO:0000313" key="2">
    <source>
        <dbReference type="Proteomes" id="UP000189137"/>
    </source>
</evidence>